<dbReference type="GO" id="GO:0005840">
    <property type="term" value="C:ribosome"/>
    <property type="evidence" value="ECO:0007669"/>
    <property type="project" value="UniProtKB-KW"/>
</dbReference>
<dbReference type="CDD" id="cd00403">
    <property type="entry name" value="Ribosomal_L1"/>
    <property type="match status" value="1"/>
</dbReference>
<dbReference type="FunFam" id="3.30.190.20:FF:000006">
    <property type="entry name" value="Ribosomal protein"/>
    <property type="match status" value="1"/>
</dbReference>
<proteinExistence type="inferred from homology"/>
<evidence type="ECO:0000256" key="3">
    <source>
        <dbReference type="ARBA" id="ARBA00023274"/>
    </source>
</evidence>
<evidence type="ECO:0000256" key="2">
    <source>
        <dbReference type="ARBA" id="ARBA00022980"/>
    </source>
</evidence>
<dbReference type="Pfam" id="PF00687">
    <property type="entry name" value="Ribosomal_L1"/>
    <property type="match status" value="1"/>
</dbReference>
<dbReference type="FunFam" id="3.30.190.20:FF:000009">
    <property type="entry name" value="Ribosomal protein L10a"/>
    <property type="match status" value="1"/>
</dbReference>
<dbReference type="SUPFAM" id="SSF56808">
    <property type="entry name" value="Ribosomal protein L1"/>
    <property type="match status" value="1"/>
</dbReference>
<dbReference type="FunFam" id="3.40.50.790:FF:000002">
    <property type="entry name" value="Ribosomal protein"/>
    <property type="match status" value="1"/>
</dbReference>
<reference evidence="8 9" key="1">
    <citation type="submission" date="2024-04" db="EMBL/GenBank/DDBJ databases">
        <authorList>
            <person name="Waldvogel A.-M."/>
            <person name="Schoenle A."/>
        </authorList>
    </citation>
    <scope>NUCLEOTIDE SEQUENCE [LARGE SCALE GENOMIC DNA]</scope>
</reference>
<accession>A0AAV2LYF8</accession>
<keyword evidence="9" id="KW-1185">Reference proteome</keyword>
<feature type="compositionally biased region" description="Polar residues" evidence="6">
    <location>
        <begin position="173"/>
        <end position="185"/>
    </location>
</feature>
<dbReference type="GO" id="GO:0043240">
    <property type="term" value="C:Fanconi anaemia nuclear complex"/>
    <property type="evidence" value="ECO:0007669"/>
    <property type="project" value="InterPro"/>
</dbReference>
<dbReference type="Pfam" id="PF11510">
    <property type="entry name" value="FA_FANCE"/>
    <property type="match status" value="1"/>
</dbReference>
<dbReference type="GO" id="GO:0036297">
    <property type="term" value="P:interstrand cross-link repair"/>
    <property type="evidence" value="ECO:0007669"/>
    <property type="project" value="InterPro"/>
</dbReference>
<evidence type="ECO:0000313" key="8">
    <source>
        <dbReference type="EMBL" id="CAL1606093.1"/>
    </source>
</evidence>
<dbReference type="Gene3D" id="1.25.40.480">
    <property type="match status" value="1"/>
</dbReference>
<feature type="region of interest" description="Disordered" evidence="6">
    <location>
        <begin position="173"/>
        <end position="248"/>
    </location>
</feature>
<evidence type="ECO:0000256" key="4">
    <source>
        <dbReference type="ARBA" id="ARBA00035241"/>
    </source>
</evidence>
<dbReference type="AlphaFoldDB" id="A0AAV2LYF8"/>
<feature type="compositionally biased region" description="Basic and acidic residues" evidence="6">
    <location>
        <begin position="211"/>
        <end position="227"/>
    </location>
</feature>
<evidence type="ECO:0000313" key="9">
    <source>
        <dbReference type="Proteomes" id="UP001497482"/>
    </source>
</evidence>
<evidence type="ECO:0000259" key="7">
    <source>
        <dbReference type="Pfam" id="PF11510"/>
    </source>
</evidence>
<evidence type="ECO:0000256" key="1">
    <source>
        <dbReference type="ARBA" id="ARBA00010531"/>
    </source>
</evidence>
<dbReference type="InterPro" id="IPR028364">
    <property type="entry name" value="Ribosomal_uL1/biogenesis"/>
</dbReference>
<name>A0AAV2LYF8_KNICA</name>
<sequence>MSVGGFEGQRLLLVRALLSGVQGAHRALEVFHKQQRNSCFSLELFIQALCRDEISCPGGPGGPADAQPLVLKPLVCLFPPLLQQNLLVFVYHLHHILPQSSVSHLLECIKQDLTSNTWVASLVTQLERQLEIDKNKPLFSAQCSQRLSLLLQALPCNDKPAEGWATAFHVDPASTQSASTAPCQPSQRKRKSSDISRDSDSEDVNQQNKRMRVDLCVDEDVGTKREEDREEELPGAVVSSEAIDPPLDGPSDILPEHMKVAVLQLKDLIASDSEWDQSSSDVVNILNDCDPPQLEMICHTIDLPKTPENVLPKLCSCVLALSPDLSFSTATIFIRSLLLEKIMSLSEPASRCLVSTVTSLCSRYPRPTCHALFEPVVMDKNTGNLQADLLNKLVESLDSHYKRLTLQMTFKVKWTESVLSIIHCLLDLKLDINEDVFTEFTEQLMSQASQMTKSVKFAKMLLTILTKYSSDITASHIQTLSKCLMLNETFLKNPREGRAAEMSKVSRDTLYEAVKEVLQGSQTKQRKFVESVELQISLKNYDPQKDKRFSGTVRLKTLPRPKFSVCVLGDQQHCDEAKAAEMPHMDIEALKKLNKNKKMVKKLAKKYDAFLASESLIKQIPRILGPGLNKAGKFPSLLTHNENLNTKVDEVKSTIKFQMKKVLCLAVAVGHIKMTEDELVYNIHLAVNFLVSLLKKNWQNVRALYIKSTMGKPQRLY</sequence>
<organism evidence="8 9">
    <name type="scientific">Knipowitschia caucasica</name>
    <name type="common">Caucasian dwarf goby</name>
    <name type="synonym">Pomatoschistus caucasicus</name>
    <dbReference type="NCBI Taxonomy" id="637954"/>
    <lineage>
        <taxon>Eukaryota</taxon>
        <taxon>Metazoa</taxon>
        <taxon>Chordata</taxon>
        <taxon>Craniata</taxon>
        <taxon>Vertebrata</taxon>
        <taxon>Euteleostomi</taxon>
        <taxon>Actinopterygii</taxon>
        <taxon>Neopterygii</taxon>
        <taxon>Teleostei</taxon>
        <taxon>Neoteleostei</taxon>
        <taxon>Acanthomorphata</taxon>
        <taxon>Gobiaria</taxon>
        <taxon>Gobiiformes</taxon>
        <taxon>Gobioidei</taxon>
        <taxon>Gobiidae</taxon>
        <taxon>Gobiinae</taxon>
        <taxon>Knipowitschia</taxon>
    </lineage>
</organism>
<dbReference type="PANTHER" id="PTHR32094">
    <property type="entry name" value="FANCONI ANEMIA GROUP E PROTEIN"/>
    <property type="match status" value="1"/>
</dbReference>
<dbReference type="PANTHER" id="PTHR32094:SF5">
    <property type="entry name" value="FANCONI ANEMIA GROUP E PROTEIN"/>
    <property type="match status" value="1"/>
</dbReference>
<comment type="similarity">
    <text evidence="1">Belongs to the universal ribosomal protein uL1 family.</text>
</comment>
<evidence type="ECO:0000256" key="5">
    <source>
        <dbReference type="ARBA" id="ARBA00035370"/>
    </source>
</evidence>
<dbReference type="InterPro" id="IPR021025">
    <property type="entry name" value="Fanconi_anaemia_gr_E_prot_C"/>
</dbReference>
<dbReference type="GO" id="GO:1990904">
    <property type="term" value="C:ribonucleoprotein complex"/>
    <property type="evidence" value="ECO:0007669"/>
    <property type="project" value="UniProtKB-KW"/>
</dbReference>
<keyword evidence="2" id="KW-0689">Ribosomal protein</keyword>
<dbReference type="InterPro" id="IPR023674">
    <property type="entry name" value="Ribosomal_uL1-like"/>
</dbReference>
<dbReference type="EMBL" id="OZ035827">
    <property type="protein sequence ID" value="CAL1606093.1"/>
    <property type="molecule type" value="Genomic_DNA"/>
</dbReference>
<dbReference type="InterPro" id="IPR039685">
    <property type="entry name" value="FANCE"/>
</dbReference>
<keyword evidence="3" id="KW-0687">Ribonucleoprotein</keyword>
<evidence type="ECO:0000256" key="6">
    <source>
        <dbReference type="SAM" id="MobiDB-lite"/>
    </source>
</evidence>
<dbReference type="PROSITE" id="PS01199">
    <property type="entry name" value="RIBOSOMAL_L1"/>
    <property type="match status" value="1"/>
</dbReference>
<dbReference type="InterPro" id="IPR016095">
    <property type="entry name" value="Ribosomal_uL1_3-a/b-sand"/>
</dbReference>
<dbReference type="InterPro" id="IPR023673">
    <property type="entry name" value="Ribosomal_uL1_CS"/>
</dbReference>
<dbReference type="Gene3D" id="3.40.50.790">
    <property type="match status" value="1"/>
</dbReference>
<dbReference type="Proteomes" id="UP001497482">
    <property type="component" value="Chromosome 5"/>
</dbReference>
<gene>
    <name evidence="8" type="ORF">KC01_LOCUS33350</name>
</gene>
<dbReference type="Gene3D" id="3.30.190.20">
    <property type="match status" value="1"/>
</dbReference>
<feature type="domain" description="Fanconi Anaemia group E protein C-terminal" evidence="7">
    <location>
        <begin position="283"/>
        <end position="493"/>
    </location>
</feature>
<protein>
    <recommendedName>
        <fullName evidence="4">Large ribosomal subunit protein uL1</fullName>
    </recommendedName>
    <alternativeName>
        <fullName evidence="5">60S ribosomal protein L10a</fullName>
    </alternativeName>
</protein>